<accession>A0A432YQP0</accession>
<gene>
    <name evidence="3" type="ORF">CWI71_00455</name>
</gene>
<protein>
    <submittedName>
        <fullName evidence="3">Serine/threonine protein phosphatase</fullName>
    </submittedName>
</protein>
<dbReference type="Proteomes" id="UP000288259">
    <property type="component" value="Unassembled WGS sequence"/>
</dbReference>
<keyword evidence="1" id="KW-0732">Signal</keyword>
<feature type="chain" id="PRO_5019005483" evidence="1">
    <location>
        <begin position="25"/>
        <end position="178"/>
    </location>
</feature>
<dbReference type="EMBL" id="PIPY01000001">
    <property type="protein sequence ID" value="RUO63569.1"/>
    <property type="molecule type" value="Genomic_DNA"/>
</dbReference>
<proteinExistence type="predicted"/>
<dbReference type="PROSITE" id="PS51257">
    <property type="entry name" value="PROKAR_LIPOPROTEIN"/>
    <property type="match status" value="1"/>
</dbReference>
<dbReference type="InterPro" id="IPR029021">
    <property type="entry name" value="Prot-tyrosine_phosphatase-like"/>
</dbReference>
<dbReference type="Pfam" id="PF22741">
    <property type="entry name" value="PTP-NADK"/>
    <property type="match status" value="1"/>
</dbReference>
<dbReference type="OrthoDB" id="270335at2"/>
<reference evidence="4" key="1">
    <citation type="journal article" date="2018" name="Front. Microbiol.">
        <title>Genome-Based Analysis Reveals the Taxonomy and Diversity of the Family Idiomarinaceae.</title>
        <authorList>
            <person name="Liu Y."/>
            <person name="Lai Q."/>
            <person name="Shao Z."/>
        </authorList>
    </citation>
    <scope>NUCLEOTIDE SEQUENCE [LARGE SCALE GENOMIC DNA]</scope>
    <source>
        <strain evidence="4">CVS-6</strain>
    </source>
</reference>
<evidence type="ECO:0000259" key="2">
    <source>
        <dbReference type="Pfam" id="PF22741"/>
    </source>
</evidence>
<dbReference type="RefSeq" id="WP_126753279.1">
    <property type="nucleotide sequence ID" value="NZ_PIPY01000001.1"/>
</dbReference>
<evidence type="ECO:0000256" key="1">
    <source>
        <dbReference type="SAM" id="SignalP"/>
    </source>
</evidence>
<organism evidence="3 4">
    <name type="scientific">Pseudidiomarina insulisalsae</name>
    <dbReference type="NCBI Taxonomy" id="575789"/>
    <lineage>
        <taxon>Bacteria</taxon>
        <taxon>Pseudomonadati</taxon>
        <taxon>Pseudomonadota</taxon>
        <taxon>Gammaproteobacteria</taxon>
        <taxon>Alteromonadales</taxon>
        <taxon>Idiomarinaceae</taxon>
        <taxon>Pseudidiomarina</taxon>
    </lineage>
</organism>
<name>A0A432YQP0_9GAMM</name>
<evidence type="ECO:0000313" key="4">
    <source>
        <dbReference type="Proteomes" id="UP000288259"/>
    </source>
</evidence>
<feature type="signal peptide" evidence="1">
    <location>
        <begin position="1"/>
        <end position="24"/>
    </location>
</feature>
<sequence>MKLVNLLIVSSLALGLLGCTPEKADETPPMKIAEGASAIYNFAHPAPNHLVGGQPEQDEVAALADSGVDAIINLRSHAEMTDIPEAQWATANQIAYFHIPVSGAEDLNRETVRVFHETMQHNQDKTLFMHCASSNRVGALMALRAAWYQDVSAADALELGERYGLTSLRERVEELLNN</sequence>
<dbReference type="SUPFAM" id="SSF52799">
    <property type="entry name" value="(Phosphotyrosine protein) phosphatases II"/>
    <property type="match status" value="1"/>
</dbReference>
<comment type="caution">
    <text evidence="3">The sequence shown here is derived from an EMBL/GenBank/DDBJ whole genome shotgun (WGS) entry which is preliminary data.</text>
</comment>
<feature type="domain" description="DSP-PTPase phosphatase fused to NAD+ Kinase" evidence="2">
    <location>
        <begin position="51"/>
        <end position="156"/>
    </location>
</feature>
<dbReference type="InterPro" id="IPR055214">
    <property type="entry name" value="PTP-NADK"/>
</dbReference>
<dbReference type="AlphaFoldDB" id="A0A432YQP0"/>
<dbReference type="Gene3D" id="3.90.190.10">
    <property type="entry name" value="Protein tyrosine phosphatase superfamily"/>
    <property type="match status" value="1"/>
</dbReference>
<keyword evidence="4" id="KW-1185">Reference proteome</keyword>
<evidence type="ECO:0000313" key="3">
    <source>
        <dbReference type="EMBL" id="RUO63569.1"/>
    </source>
</evidence>